<comment type="caution">
    <text evidence="2">The sequence shown here is derived from an EMBL/GenBank/DDBJ whole genome shotgun (WGS) entry which is preliminary data.</text>
</comment>
<sequence>MDILQKINSIRTQKGISQEIIAEAINRDISAVSNILSGKRELRVSELAKIANVFNMSIIDLFLWEDPQEKEQVNYVSEESSIYIKKENDRILRNYIKLLEEKVDALEKELSQCK</sequence>
<gene>
    <name evidence="2" type="ORF">FHX64_000290</name>
</gene>
<dbReference type="AlphaFoldDB" id="A0A7W5DNL6"/>
<dbReference type="SUPFAM" id="SSF47413">
    <property type="entry name" value="lambda repressor-like DNA-binding domains"/>
    <property type="match status" value="1"/>
</dbReference>
<dbReference type="PROSITE" id="PS50943">
    <property type="entry name" value="HTH_CROC1"/>
    <property type="match status" value="1"/>
</dbReference>
<dbReference type="SMART" id="SM00530">
    <property type="entry name" value="HTH_XRE"/>
    <property type="match status" value="1"/>
</dbReference>
<accession>A0A7W5DNL6</accession>
<reference evidence="2 3" key="1">
    <citation type="submission" date="2020-08" db="EMBL/GenBank/DDBJ databases">
        <title>Genomic Encyclopedia of Type Strains, Phase IV (KMG-IV): sequencing the most valuable type-strain genomes for metagenomic binning, comparative biology and taxonomic classification.</title>
        <authorList>
            <person name="Goeker M."/>
        </authorList>
    </citation>
    <scope>NUCLEOTIDE SEQUENCE [LARGE SCALE GENOMIC DNA]</scope>
    <source>
        <strain evidence="2 3">DSM 27471</strain>
    </source>
</reference>
<evidence type="ECO:0000259" key="1">
    <source>
        <dbReference type="PROSITE" id="PS50943"/>
    </source>
</evidence>
<organism evidence="2 3">
    <name type="scientific">Microbacter margulisiae</name>
    <dbReference type="NCBI Taxonomy" id="1350067"/>
    <lineage>
        <taxon>Bacteria</taxon>
        <taxon>Pseudomonadati</taxon>
        <taxon>Bacteroidota</taxon>
        <taxon>Bacteroidia</taxon>
        <taxon>Bacteroidales</taxon>
        <taxon>Porphyromonadaceae</taxon>
        <taxon>Microbacter</taxon>
    </lineage>
</organism>
<name>A0A7W5DNL6_9PORP</name>
<dbReference type="Proteomes" id="UP000544222">
    <property type="component" value="Unassembled WGS sequence"/>
</dbReference>
<protein>
    <submittedName>
        <fullName evidence="2">Transcriptional regulator with XRE-family HTH domain</fullName>
    </submittedName>
</protein>
<dbReference type="InterPro" id="IPR001387">
    <property type="entry name" value="Cro/C1-type_HTH"/>
</dbReference>
<evidence type="ECO:0000313" key="3">
    <source>
        <dbReference type="Proteomes" id="UP000544222"/>
    </source>
</evidence>
<keyword evidence="3" id="KW-1185">Reference proteome</keyword>
<dbReference type="InterPro" id="IPR010982">
    <property type="entry name" value="Lambda_DNA-bd_dom_sf"/>
</dbReference>
<proteinExistence type="predicted"/>
<dbReference type="GO" id="GO:0003677">
    <property type="term" value="F:DNA binding"/>
    <property type="evidence" value="ECO:0007669"/>
    <property type="project" value="InterPro"/>
</dbReference>
<evidence type="ECO:0000313" key="2">
    <source>
        <dbReference type="EMBL" id="MBB3186127.1"/>
    </source>
</evidence>
<dbReference type="Pfam" id="PF01381">
    <property type="entry name" value="HTH_3"/>
    <property type="match status" value="1"/>
</dbReference>
<feature type="domain" description="HTH cro/C1-type" evidence="1">
    <location>
        <begin position="7"/>
        <end position="61"/>
    </location>
</feature>
<dbReference type="RefSeq" id="WP_183412067.1">
    <property type="nucleotide sequence ID" value="NZ_JACHYB010000001.1"/>
</dbReference>
<dbReference type="CDD" id="cd00093">
    <property type="entry name" value="HTH_XRE"/>
    <property type="match status" value="1"/>
</dbReference>
<dbReference type="Gene3D" id="1.10.260.40">
    <property type="entry name" value="lambda repressor-like DNA-binding domains"/>
    <property type="match status" value="1"/>
</dbReference>
<dbReference type="EMBL" id="JACHYB010000001">
    <property type="protein sequence ID" value="MBB3186127.1"/>
    <property type="molecule type" value="Genomic_DNA"/>
</dbReference>